<comment type="caution">
    <text evidence="2">The sequence shown here is derived from an EMBL/GenBank/DDBJ whole genome shotgun (WGS) entry which is preliminary data.</text>
</comment>
<organism evidence="2 3">
    <name type="scientific">Streptomyces subrutilus</name>
    <dbReference type="NCBI Taxonomy" id="36818"/>
    <lineage>
        <taxon>Bacteria</taxon>
        <taxon>Bacillati</taxon>
        <taxon>Actinomycetota</taxon>
        <taxon>Actinomycetes</taxon>
        <taxon>Kitasatosporales</taxon>
        <taxon>Streptomycetaceae</taxon>
        <taxon>Streptomyces</taxon>
    </lineage>
</organism>
<keyword evidence="1" id="KW-0472">Membrane</keyword>
<dbReference type="RefSeq" id="WP_069921368.1">
    <property type="nucleotide sequence ID" value="NZ_MEHK01000001.1"/>
</dbReference>
<accession>A0A1E5PU98</accession>
<proteinExistence type="predicted"/>
<evidence type="ECO:0000313" key="2">
    <source>
        <dbReference type="EMBL" id="OEJ33119.1"/>
    </source>
</evidence>
<evidence type="ECO:0000313" key="3">
    <source>
        <dbReference type="Proteomes" id="UP000095705"/>
    </source>
</evidence>
<keyword evidence="1" id="KW-0812">Transmembrane</keyword>
<protein>
    <submittedName>
        <fullName evidence="2">Uncharacterized protein</fullName>
    </submittedName>
</protein>
<dbReference type="Proteomes" id="UP000095705">
    <property type="component" value="Unassembled WGS sequence"/>
</dbReference>
<dbReference type="AlphaFoldDB" id="A0A1E5PU98"/>
<sequence length="63" mass="6443">MCHRLLAARALPDARLLGAAWPVFQAAAVVALAVVLGTPALPWPATAPAAKPPAASTNDMGWQ</sequence>
<name>A0A1E5PU98_9ACTN</name>
<feature type="transmembrane region" description="Helical" evidence="1">
    <location>
        <begin position="20"/>
        <end position="41"/>
    </location>
</feature>
<keyword evidence="3" id="KW-1185">Reference proteome</keyword>
<gene>
    <name evidence="2" type="ORF">BGK67_18935</name>
</gene>
<keyword evidence="1" id="KW-1133">Transmembrane helix</keyword>
<evidence type="ECO:0000256" key="1">
    <source>
        <dbReference type="SAM" id="Phobius"/>
    </source>
</evidence>
<reference evidence="2 3" key="1">
    <citation type="submission" date="2016-08" db="EMBL/GenBank/DDBJ databases">
        <title>The complete genome of Streptomyces subrutilus 10-1-1.</title>
        <authorList>
            <person name="Chen X."/>
        </authorList>
    </citation>
    <scope>NUCLEOTIDE SEQUENCE [LARGE SCALE GENOMIC DNA]</scope>
    <source>
        <strain evidence="2 3">10-1-1</strain>
    </source>
</reference>
<dbReference type="EMBL" id="MEHK01000001">
    <property type="protein sequence ID" value="OEJ33119.1"/>
    <property type="molecule type" value="Genomic_DNA"/>
</dbReference>
<dbReference type="STRING" id="36818.BGK67_18935"/>